<dbReference type="SMART" id="SM01049">
    <property type="entry name" value="Cache_2"/>
    <property type="match status" value="1"/>
</dbReference>
<evidence type="ECO:0000256" key="9">
    <source>
        <dbReference type="SAM" id="Phobius"/>
    </source>
</evidence>
<dbReference type="AlphaFoldDB" id="A0A9X2CCY9"/>
<evidence type="ECO:0000256" key="2">
    <source>
        <dbReference type="ARBA" id="ARBA00022475"/>
    </source>
</evidence>
<dbReference type="PROSITE" id="PS50111">
    <property type="entry name" value="CHEMOTAXIS_TRANSDUC_2"/>
    <property type="match status" value="1"/>
</dbReference>
<evidence type="ECO:0000256" key="3">
    <source>
        <dbReference type="ARBA" id="ARBA00022692"/>
    </source>
</evidence>
<dbReference type="InterPro" id="IPR004089">
    <property type="entry name" value="MCPsignal_dom"/>
</dbReference>
<dbReference type="InterPro" id="IPR004090">
    <property type="entry name" value="Chemotax_Me-accpt_rcpt"/>
</dbReference>
<evidence type="ECO:0000259" key="10">
    <source>
        <dbReference type="PROSITE" id="PS50111"/>
    </source>
</evidence>
<dbReference type="FunFam" id="1.10.287.950:FF:000001">
    <property type="entry name" value="Methyl-accepting chemotaxis sensory transducer"/>
    <property type="match status" value="1"/>
</dbReference>
<dbReference type="CDD" id="cd06225">
    <property type="entry name" value="HAMP"/>
    <property type="match status" value="1"/>
</dbReference>
<keyword evidence="5 9" id="KW-0472">Membrane</keyword>
<dbReference type="EMBL" id="JAKILB010000001">
    <property type="protein sequence ID" value="MCL1137402.1"/>
    <property type="molecule type" value="Genomic_DNA"/>
</dbReference>
<accession>A0A9X2CCY9</accession>
<gene>
    <name evidence="12" type="ORF">L2740_02345</name>
</gene>
<dbReference type="Proteomes" id="UP001139293">
    <property type="component" value="Unassembled WGS sequence"/>
</dbReference>
<reference evidence="12" key="1">
    <citation type="submission" date="2022-01" db="EMBL/GenBank/DDBJ databases">
        <title>Whole genome-based taxonomy of the Shewanellaceae.</title>
        <authorList>
            <person name="Martin-Rodriguez A.J."/>
        </authorList>
    </citation>
    <scope>NUCLEOTIDE SEQUENCE</scope>
    <source>
        <strain evidence="12">KCTC 23973</strain>
    </source>
</reference>
<dbReference type="GO" id="GO:0006935">
    <property type="term" value="P:chemotaxis"/>
    <property type="evidence" value="ECO:0007669"/>
    <property type="project" value="InterPro"/>
</dbReference>
<dbReference type="PRINTS" id="PR00260">
    <property type="entry name" value="CHEMTRNSDUCR"/>
</dbReference>
<dbReference type="InterPro" id="IPR003660">
    <property type="entry name" value="HAMP_dom"/>
</dbReference>
<keyword evidence="4 9" id="KW-1133">Transmembrane helix</keyword>
<evidence type="ECO:0000313" key="12">
    <source>
        <dbReference type="EMBL" id="MCL1137402.1"/>
    </source>
</evidence>
<dbReference type="SMART" id="SM00283">
    <property type="entry name" value="MA"/>
    <property type="match status" value="1"/>
</dbReference>
<name>A0A9X2CCY9_9GAMM</name>
<evidence type="ECO:0000256" key="5">
    <source>
        <dbReference type="ARBA" id="ARBA00023136"/>
    </source>
</evidence>
<keyword evidence="6 8" id="KW-0807">Transducer</keyword>
<keyword evidence="2" id="KW-1003">Cell membrane</keyword>
<feature type="transmembrane region" description="Helical" evidence="9">
    <location>
        <begin position="191"/>
        <end position="212"/>
    </location>
</feature>
<dbReference type="GO" id="GO:0007165">
    <property type="term" value="P:signal transduction"/>
    <property type="evidence" value="ECO:0007669"/>
    <property type="project" value="UniProtKB-KW"/>
</dbReference>
<evidence type="ECO:0000256" key="8">
    <source>
        <dbReference type="PROSITE-ProRule" id="PRU00284"/>
    </source>
</evidence>
<dbReference type="Pfam" id="PF00015">
    <property type="entry name" value="MCPsignal"/>
    <property type="match status" value="1"/>
</dbReference>
<dbReference type="Gene3D" id="1.10.287.950">
    <property type="entry name" value="Methyl-accepting chemotaxis protein"/>
    <property type="match status" value="1"/>
</dbReference>
<feature type="domain" description="HAMP" evidence="11">
    <location>
        <begin position="214"/>
        <end position="268"/>
    </location>
</feature>
<proteinExistence type="inferred from homology"/>
<evidence type="ECO:0000256" key="6">
    <source>
        <dbReference type="ARBA" id="ARBA00023224"/>
    </source>
</evidence>
<dbReference type="GO" id="GO:0005886">
    <property type="term" value="C:plasma membrane"/>
    <property type="evidence" value="ECO:0007669"/>
    <property type="project" value="UniProtKB-SubCell"/>
</dbReference>
<dbReference type="SMART" id="SM00304">
    <property type="entry name" value="HAMP"/>
    <property type="match status" value="1"/>
</dbReference>
<keyword evidence="13" id="KW-1185">Reference proteome</keyword>
<dbReference type="PANTHER" id="PTHR32089">
    <property type="entry name" value="METHYL-ACCEPTING CHEMOTAXIS PROTEIN MCPB"/>
    <property type="match status" value="1"/>
</dbReference>
<dbReference type="Pfam" id="PF17200">
    <property type="entry name" value="sCache_2"/>
    <property type="match status" value="1"/>
</dbReference>
<keyword evidence="3 9" id="KW-0812">Transmembrane</keyword>
<feature type="transmembrane region" description="Helical" evidence="9">
    <location>
        <begin position="14"/>
        <end position="34"/>
    </location>
</feature>
<sequence>MIALLRQFTILQRLILMLMLAAIGTVCFASFSINEQYTNLVSQKWLQNDAQINTAVSLLDANKQLVTDNKTSIADAQKAAKHLFNSIHFGNDGYFIVLGPQQSILAHGADQSVIYQNAEQVFRSQDPVNFNTLVNLAKQQQIATAEINFPNPSSGQLEAKLVEARYYEPWGWTIVTGSYMSDIHDVMYSMAFDYLVIMLMISIPIFLFFLVLNVSITAPLKEAIAAMRDIAQGEGDLTQKLPTKGKDEVADLAKAFNLFVIKIRDMVAELKPIGQSLDNDALRLLNAAEESNVSVEHLHRETASVATAINQMLSTTHEMANNTNQAADAANSVKSQAEQSMKMMNATLGNTELLATELKNAQQVTHALGKSSSQIGSILDVIRGIAEQTNLLALNAAIEAARAGAHGRGFAVVADEVRALANRTQDSTNEIQNIIKDIQSGVNQVVTSNEQNQSQSQEVQSQATEVSDSLGDILQLIAHISDMNTQLASATEEQSIVTEEINRNVCKITELTEVSVKANESNHNAAVSLQKISQDSAQTLGQFKVD</sequence>
<evidence type="ECO:0000313" key="13">
    <source>
        <dbReference type="Proteomes" id="UP001139293"/>
    </source>
</evidence>
<dbReference type="Gene3D" id="3.30.450.20">
    <property type="entry name" value="PAS domain"/>
    <property type="match status" value="1"/>
</dbReference>
<evidence type="ECO:0000256" key="7">
    <source>
        <dbReference type="ARBA" id="ARBA00029447"/>
    </source>
</evidence>
<organism evidence="12 13">
    <name type="scientific">Shewanella pneumatophori</name>
    <dbReference type="NCBI Taxonomy" id="314092"/>
    <lineage>
        <taxon>Bacteria</taxon>
        <taxon>Pseudomonadati</taxon>
        <taxon>Pseudomonadota</taxon>
        <taxon>Gammaproteobacteria</taxon>
        <taxon>Alteromonadales</taxon>
        <taxon>Shewanellaceae</taxon>
        <taxon>Shewanella</taxon>
    </lineage>
</organism>
<comment type="caution">
    <text evidence="12">The sequence shown here is derived from an EMBL/GenBank/DDBJ whole genome shotgun (WGS) entry which is preliminary data.</text>
</comment>
<dbReference type="Pfam" id="PF00672">
    <property type="entry name" value="HAMP"/>
    <property type="match status" value="1"/>
</dbReference>
<evidence type="ECO:0000256" key="1">
    <source>
        <dbReference type="ARBA" id="ARBA00004651"/>
    </source>
</evidence>
<dbReference type="GO" id="GO:0004888">
    <property type="term" value="F:transmembrane signaling receptor activity"/>
    <property type="evidence" value="ECO:0007669"/>
    <property type="project" value="InterPro"/>
</dbReference>
<comment type="subcellular location">
    <subcellularLocation>
        <location evidence="1">Cell membrane</location>
        <topology evidence="1">Multi-pass membrane protein</topology>
    </subcellularLocation>
</comment>
<dbReference type="PROSITE" id="PS50885">
    <property type="entry name" value="HAMP"/>
    <property type="match status" value="1"/>
</dbReference>
<dbReference type="InterPro" id="IPR033480">
    <property type="entry name" value="sCache_2"/>
</dbReference>
<feature type="domain" description="Methyl-accepting transducer" evidence="10">
    <location>
        <begin position="273"/>
        <end position="509"/>
    </location>
</feature>
<protein>
    <submittedName>
        <fullName evidence="12">Methyl-accepting chemotaxis protein</fullName>
    </submittedName>
</protein>
<evidence type="ECO:0000259" key="11">
    <source>
        <dbReference type="PROSITE" id="PS50885"/>
    </source>
</evidence>
<dbReference type="RefSeq" id="WP_248948414.1">
    <property type="nucleotide sequence ID" value="NZ_JAKILB010000001.1"/>
</dbReference>
<comment type="similarity">
    <text evidence="7">Belongs to the methyl-accepting chemotaxis (MCP) protein family.</text>
</comment>
<dbReference type="PANTHER" id="PTHR32089:SF119">
    <property type="entry name" value="METHYL-ACCEPTING CHEMOTAXIS PROTEIN CTPL"/>
    <property type="match status" value="1"/>
</dbReference>
<evidence type="ECO:0000256" key="4">
    <source>
        <dbReference type="ARBA" id="ARBA00022989"/>
    </source>
</evidence>
<dbReference type="SUPFAM" id="SSF58104">
    <property type="entry name" value="Methyl-accepting chemotaxis protein (MCP) signaling domain"/>
    <property type="match status" value="1"/>
</dbReference>